<dbReference type="OrthoDB" id="2273115at2"/>
<feature type="domain" description="Metallo-beta-lactamase" evidence="1">
    <location>
        <begin position="20"/>
        <end position="210"/>
    </location>
</feature>
<dbReference type="InterPro" id="IPR001279">
    <property type="entry name" value="Metallo-B-lactamas"/>
</dbReference>
<dbReference type="AlphaFoldDB" id="A0A3M8LDW2"/>
<comment type="caution">
    <text evidence="2">The sequence shown here is derived from an EMBL/GenBank/DDBJ whole genome shotgun (WGS) entry which is preliminary data.</text>
</comment>
<dbReference type="CDD" id="cd16282">
    <property type="entry name" value="metallo-hydrolase-like_MBL-fold"/>
    <property type="match status" value="1"/>
</dbReference>
<dbReference type="InterPro" id="IPR036866">
    <property type="entry name" value="RibonucZ/Hydroxyglut_hydro"/>
</dbReference>
<evidence type="ECO:0000313" key="3">
    <source>
        <dbReference type="Proteomes" id="UP000279859"/>
    </source>
</evidence>
<proteinExistence type="predicted"/>
<dbReference type="SMART" id="SM00849">
    <property type="entry name" value="Lactamase_B"/>
    <property type="match status" value="1"/>
</dbReference>
<reference evidence="2 3" key="1">
    <citation type="submission" date="2018-11" db="EMBL/GenBank/DDBJ databases">
        <title>Cryobacterium sp. nov., isolated from rhizosphere soil of lettuce.</title>
        <authorList>
            <person name="Wang Y."/>
        </authorList>
    </citation>
    <scope>NUCLEOTIDE SEQUENCE [LARGE SCALE GENOMIC DNA]</scope>
    <source>
        <strain evidence="2 3">NEAU-85</strain>
    </source>
</reference>
<keyword evidence="2" id="KW-0378">Hydrolase</keyword>
<organism evidence="2 3">
    <name type="scientific">Cryobacterium tepidiphilum</name>
    <dbReference type="NCBI Taxonomy" id="2486026"/>
    <lineage>
        <taxon>Bacteria</taxon>
        <taxon>Bacillati</taxon>
        <taxon>Actinomycetota</taxon>
        <taxon>Actinomycetes</taxon>
        <taxon>Micrococcales</taxon>
        <taxon>Microbacteriaceae</taxon>
        <taxon>Cryobacterium</taxon>
    </lineage>
</organism>
<dbReference type="Gene3D" id="3.60.15.10">
    <property type="entry name" value="Ribonuclease Z/Hydroxyacylglutathione hydrolase-like"/>
    <property type="match status" value="1"/>
</dbReference>
<sequence>MTSWTEIAEGVFHRRYDPLDISICLVRGTDGLLLVDTRCNPTEAEEIAADAALVSDQPIRWVVNTHAHYDHTFGNQRLAVGAAIYGHHLIPAHFAAYESPRLNAWAANPQAQPEHDWRGVDLTPPTRLVSSPTTVDIGGREVRLLPLAPGHTDTDLVLHVPDADVWIVGDVIEESGPPMYGSGCFPFGWPGVLEGLAALIGEDAVVVPGHGRPVRRDFVRAQAGTLRIIAKEITESFSRSEPMEFVAERLAASTPLPLHMAEAAVLRGYALLSATAEGSSTH</sequence>
<dbReference type="GO" id="GO:0016787">
    <property type="term" value="F:hydrolase activity"/>
    <property type="evidence" value="ECO:0007669"/>
    <property type="project" value="UniProtKB-KW"/>
</dbReference>
<keyword evidence="3" id="KW-1185">Reference proteome</keyword>
<name>A0A3M8LDW2_9MICO</name>
<dbReference type="SUPFAM" id="SSF56281">
    <property type="entry name" value="Metallo-hydrolase/oxidoreductase"/>
    <property type="match status" value="1"/>
</dbReference>
<evidence type="ECO:0000259" key="1">
    <source>
        <dbReference type="SMART" id="SM00849"/>
    </source>
</evidence>
<dbReference type="EMBL" id="RDSR01000008">
    <property type="protein sequence ID" value="RNE63666.1"/>
    <property type="molecule type" value="Genomic_DNA"/>
</dbReference>
<dbReference type="PANTHER" id="PTHR42951:SF4">
    <property type="entry name" value="ACYL-COENZYME A THIOESTERASE MBLAC2"/>
    <property type="match status" value="1"/>
</dbReference>
<accession>A0A3M8LDW2</accession>
<dbReference type="PANTHER" id="PTHR42951">
    <property type="entry name" value="METALLO-BETA-LACTAMASE DOMAIN-CONTAINING"/>
    <property type="match status" value="1"/>
</dbReference>
<dbReference type="InterPro" id="IPR050855">
    <property type="entry name" value="NDM-1-like"/>
</dbReference>
<dbReference type="RefSeq" id="WP_123045543.1">
    <property type="nucleotide sequence ID" value="NZ_RDSR01000008.1"/>
</dbReference>
<protein>
    <submittedName>
        <fullName evidence="2">MBL fold metallo-hydrolase</fullName>
    </submittedName>
</protein>
<dbReference type="Proteomes" id="UP000279859">
    <property type="component" value="Unassembled WGS sequence"/>
</dbReference>
<evidence type="ECO:0000313" key="2">
    <source>
        <dbReference type="EMBL" id="RNE63666.1"/>
    </source>
</evidence>
<gene>
    <name evidence="2" type="ORF">EEJ31_06770</name>
</gene>
<dbReference type="Pfam" id="PF00753">
    <property type="entry name" value="Lactamase_B"/>
    <property type="match status" value="1"/>
</dbReference>